<comment type="caution">
    <text evidence="1">The sequence shown here is derived from an EMBL/GenBank/DDBJ whole genome shotgun (WGS) entry which is preliminary data.</text>
</comment>
<proteinExistence type="predicted"/>
<sequence>MEDKKVTSPEHANESLVEALSIVELEERFELTAAALDAARCSNNKV</sequence>
<dbReference type="AlphaFoldDB" id="A0A927B297"/>
<gene>
    <name evidence="1" type="ORF">IC230_14320</name>
</gene>
<protein>
    <submittedName>
        <fullName evidence="1">Uncharacterized protein</fullName>
    </submittedName>
</protein>
<name>A0A927B297_9BACT</name>
<dbReference type="EMBL" id="JACXAA010000004">
    <property type="protein sequence ID" value="MBD2754080.1"/>
    <property type="molecule type" value="Genomic_DNA"/>
</dbReference>
<keyword evidence="2" id="KW-1185">Reference proteome</keyword>
<accession>A0A927B297</accession>
<dbReference type="RefSeq" id="WP_191039706.1">
    <property type="nucleotide sequence ID" value="NZ_JACXAA010000004.1"/>
</dbReference>
<reference evidence="1" key="1">
    <citation type="submission" date="2020-09" db="EMBL/GenBank/DDBJ databases">
        <authorList>
            <person name="Kim M.K."/>
        </authorList>
    </citation>
    <scope>NUCLEOTIDE SEQUENCE</scope>
    <source>
        <strain evidence="1">BT704</strain>
    </source>
</reference>
<organism evidence="1 2">
    <name type="scientific">Spirosoma validum</name>
    <dbReference type="NCBI Taxonomy" id="2771355"/>
    <lineage>
        <taxon>Bacteria</taxon>
        <taxon>Pseudomonadati</taxon>
        <taxon>Bacteroidota</taxon>
        <taxon>Cytophagia</taxon>
        <taxon>Cytophagales</taxon>
        <taxon>Cytophagaceae</taxon>
        <taxon>Spirosoma</taxon>
    </lineage>
</organism>
<dbReference type="Proteomes" id="UP000653797">
    <property type="component" value="Unassembled WGS sequence"/>
</dbReference>
<evidence type="ECO:0000313" key="1">
    <source>
        <dbReference type="EMBL" id="MBD2754080.1"/>
    </source>
</evidence>
<evidence type="ECO:0000313" key="2">
    <source>
        <dbReference type="Proteomes" id="UP000653797"/>
    </source>
</evidence>